<dbReference type="InterPro" id="IPR013154">
    <property type="entry name" value="ADH-like_N"/>
</dbReference>
<organism evidence="7 8">
    <name type="scientific">Agromyces bauzanensis</name>
    <dbReference type="NCBI Taxonomy" id="1308924"/>
    <lineage>
        <taxon>Bacteria</taxon>
        <taxon>Bacillati</taxon>
        <taxon>Actinomycetota</taxon>
        <taxon>Actinomycetes</taxon>
        <taxon>Micrococcales</taxon>
        <taxon>Microbacteriaceae</taxon>
        <taxon>Agromyces</taxon>
    </lineage>
</organism>
<evidence type="ECO:0000313" key="7">
    <source>
        <dbReference type="EMBL" id="GGJ81139.1"/>
    </source>
</evidence>
<keyword evidence="2 5" id="KW-0479">Metal-binding</keyword>
<name>A0A917PJH8_9MICO</name>
<dbReference type="PANTHER" id="PTHR42813:SF2">
    <property type="entry name" value="DEHYDROGENASE, ZINC-CONTAINING, PUTATIVE (AFU_ORTHOLOGUE AFUA_2G02810)-RELATED"/>
    <property type="match status" value="1"/>
</dbReference>
<dbReference type="InterPro" id="IPR013149">
    <property type="entry name" value="ADH-like_C"/>
</dbReference>
<dbReference type="InterPro" id="IPR020843">
    <property type="entry name" value="ER"/>
</dbReference>
<evidence type="ECO:0000259" key="6">
    <source>
        <dbReference type="SMART" id="SM00829"/>
    </source>
</evidence>
<dbReference type="PANTHER" id="PTHR42813">
    <property type="entry name" value="ZINC-TYPE ALCOHOL DEHYDROGENASE-LIKE"/>
    <property type="match status" value="1"/>
</dbReference>
<dbReference type="PROSITE" id="PS00059">
    <property type="entry name" value="ADH_ZINC"/>
    <property type="match status" value="1"/>
</dbReference>
<dbReference type="Pfam" id="PF08240">
    <property type="entry name" value="ADH_N"/>
    <property type="match status" value="1"/>
</dbReference>
<sequence>MWANLRGRPYCTEPVADTHRVGRARTLENMLATVIHAARDIRVESVPDPELSTGGDAIVRVVASCVCGSDLWPYRGITPTREPHRIGHEFVGVVEEVGDDVERIGVGDFVIAPFYVCDNSCINCRNGVSTSCLHGGWWGSDDRLGGFADGGQGERVRVPLADGTLVAVPGEVADDQVPGLLTLSDVMGTGHHAAVSAGVGPGDSVAVVGDGAVGLCAIIAARRLGATTIIAMSRHPERQALARDFGATHIVAERGEVGIKAVQELTHGIGADRVLECVGTKESMDQAIRSTRPGGMVGYVGAPNGGPELPVRPLFNRNIGVNGGVAPVRGYIEELLPDVLSGAIQPGRVFDLELPLAEAAEAYAAMDERRAVKVLLRP</sequence>
<dbReference type="Proteomes" id="UP000636956">
    <property type="component" value="Unassembled WGS sequence"/>
</dbReference>
<dbReference type="AlphaFoldDB" id="A0A917PJH8"/>
<dbReference type="GO" id="GO:0016491">
    <property type="term" value="F:oxidoreductase activity"/>
    <property type="evidence" value="ECO:0007669"/>
    <property type="project" value="UniProtKB-KW"/>
</dbReference>
<dbReference type="EMBL" id="BMMD01000010">
    <property type="protein sequence ID" value="GGJ81139.1"/>
    <property type="molecule type" value="Genomic_DNA"/>
</dbReference>
<evidence type="ECO:0000313" key="8">
    <source>
        <dbReference type="Proteomes" id="UP000636956"/>
    </source>
</evidence>
<dbReference type="InterPro" id="IPR011032">
    <property type="entry name" value="GroES-like_sf"/>
</dbReference>
<evidence type="ECO:0000256" key="4">
    <source>
        <dbReference type="ARBA" id="ARBA00023002"/>
    </source>
</evidence>
<dbReference type="InterPro" id="IPR036291">
    <property type="entry name" value="NAD(P)-bd_dom_sf"/>
</dbReference>
<dbReference type="SMART" id="SM00829">
    <property type="entry name" value="PKS_ER"/>
    <property type="match status" value="1"/>
</dbReference>
<evidence type="ECO:0000256" key="1">
    <source>
        <dbReference type="ARBA" id="ARBA00001947"/>
    </source>
</evidence>
<dbReference type="InterPro" id="IPR002328">
    <property type="entry name" value="ADH_Zn_CS"/>
</dbReference>
<dbReference type="SUPFAM" id="SSF51735">
    <property type="entry name" value="NAD(P)-binding Rossmann-fold domains"/>
    <property type="match status" value="1"/>
</dbReference>
<keyword evidence="4" id="KW-0560">Oxidoreductase</keyword>
<evidence type="ECO:0000256" key="5">
    <source>
        <dbReference type="RuleBase" id="RU361277"/>
    </source>
</evidence>
<dbReference type="GO" id="GO:0008270">
    <property type="term" value="F:zinc ion binding"/>
    <property type="evidence" value="ECO:0007669"/>
    <property type="project" value="InterPro"/>
</dbReference>
<feature type="domain" description="Enoyl reductase (ER)" evidence="6">
    <location>
        <begin position="36"/>
        <end position="376"/>
    </location>
</feature>
<evidence type="ECO:0000256" key="2">
    <source>
        <dbReference type="ARBA" id="ARBA00022723"/>
    </source>
</evidence>
<proteinExistence type="inferred from homology"/>
<dbReference type="SUPFAM" id="SSF50129">
    <property type="entry name" value="GroES-like"/>
    <property type="match status" value="1"/>
</dbReference>
<dbReference type="CDD" id="cd08287">
    <property type="entry name" value="FDH_like_ADH3"/>
    <property type="match status" value="1"/>
</dbReference>
<keyword evidence="8" id="KW-1185">Reference proteome</keyword>
<accession>A0A917PJH8</accession>
<protein>
    <submittedName>
        <fullName evidence="7">IMP dehydrogenase</fullName>
    </submittedName>
</protein>
<reference evidence="7" key="1">
    <citation type="journal article" date="2014" name="Int. J. Syst. Evol. Microbiol.">
        <title>Complete genome sequence of Corynebacterium casei LMG S-19264T (=DSM 44701T), isolated from a smear-ripened cheese.</title>
        <authorList>
            <consortium name="US DOE Joint Genome Institute (JGI-PGF)"/>
            <person name="Walter F."/>
            <person name="Albersmeier A."/>
            <person name="Kalinowski J."/>
            <person name="Ruckert C."/>
        </authorList>
    </citation>
    <scope>NUCLEOTIDE SEQUENCE</scope>
    <source>
        <strain evidence="7">CGMCC 1.8984</strain>
    </source>
</reference>
<comment type="caution">
    <text evidence="7">The sequence shown here is derived from an EMBL/GenBank/DDBJ whole genome shotgun (WGS) entry which is preliminary data.</text>
</comment>
<gene>
    <name evidence="7" type="ORF">GCM10011372_19410</name>
</gene>
<dbReference type="Gene3D" id="3.40.50.720">
    <property type="entry name" value="NAD(P)-binding Rossmann-like Domain"/>
    <property type="match status" value="1"/>
</dbReference>
<reference evidence="7" key="2">
    <citation type="submission" date="2020-09" db="EMBL/GenBank/DDBJ databases">
        <authorList>
            <person name="Sun Q."/>
            <person name="Zhou Y."/>
        </authorList>
    </citation>
    <scope>NUCLEOTIDE SEQUENCE</scope>
    <source>
        <strain evidence="7">CGMCC 1.8984</strain>
    </source>
</reference>
<keyword evidence="3 5" id="KW-0862">Zinc</keyword>
<dbReference type="Gene3D" id="3.90.180.10">
    <property type="entry name" value="Medium-chain alcohol dehydrogenases, catalytic domain"/>
    <property type="match status" value="1"/>
</dbReference>
<comment type="cofactor">
    <cofactor evidence="1 5">
        <name>Zn(2+)</name>
        <dbReference type="ChEBI" id="CHEBI:29105"/>
    </cofactor>
</comment>
<dbReference type="Pfam" id="PF00107">
    <property type="entry name" value="ADH_zinc_N"/>
    <property type="match status" value="1"/>
</dbReference>
<comment type="similarity">
    <text evidence="5">Belongs to the zinc-containing alcohol dehydrogenase family.</text>
</comment>
<evidence type="ECO:0000256" key="3">
    <source>
        <dbReference type="ARBA" id="ARBA00022833"/>
    </source>
</evidence>